<evidence type="ECO:0000256" key="2">
    <source>
        <dbReference type="SAM" id="SignalP"/>
    </source>
</evidence>
<feature type="compositionally biased region" description="Low complexity" evidence="1">
    <location>
        <begin position="51"/>
        <end position="81"/>
    </location>
</feature>
<name>A0ABN3Z653_BACA1</name>
<keyword evidence="2" id="KW-0732">Signal</keyword>
<feature type="signal peptide" evidence="2">
    <location>
        <begin position="1"/>
        <end position="25"/>
    </location>
</feature>
<gene>
    <name evidence="3" type="ordered locus">BATR1942_02175</name>
</gene>
<dbReference type="Pfam" id="PF09580">
    <property type="entry name" value="Spore_YhcN_YlaJ"/>
    <property type="match status" value="1"/>
</dbReference>
<dbReference type="PROSITE" id="PS51257">
    <property type="entry name" value="PROKAR_LIPOPROTEIN"/>
    <property type="match status" value="1"/>
</dbReference>
<protein>
    <submittedName>
        <fullName evidence="3">Lipoprotein</fullName>
    </submittedName>
</protein>
<evidence type="ECO:0000313" key="4">
    <source>
        <dbReference type="Proteomes" id="UP000006867"/>
    </source>
</evidence>
<organism evidence="3 4">
    <name type="scientific">Bacillus atrophaeus (strain 1942)</name>
    <dbReference type="NCBI Taxonomy" id="720555"/>
    <lineage>
        <taxon>Bacteria</taxon>
        <taxon>Bacillati</taxon>
        <taxon>Bacillota</taxon>
        <taxon>Bacilli</taxon>
        <taxon>Bacillales</taxon>
        <taxon>Bacillaceae</taxon>
        <taxon>Bacillus</taxon>
    </lineage>
</organism>
<feature type="chain" id="PRO_5046531030" evidence="2">
    <location>
        <begin position="26"/>
        <end position="194"/>
    </location>
</feature>
<dbReference type="InterPro" id="IPR019076">
    <property type="entry name" value="Spore_lipoprot_YhcN/YlaJ-like"/>
</dbReference>
<evidence type="ECO:0000256" key="1">
    <source>
        <dbReference type="SAM" id="MobiDB-lite"/>
    </source>
</evidence>
<proteinExistence type="predicted"/>
<sequence length="194" mass="21507">MFGKKQAVMSVFLIPLLITAGCGMANQGEGNRDNNRPENVNYRNPENDGTRNMNNVDNDRNGNVNDNVDNNANNDNNMNDNQNRKLEVADKAADKITDLKEVKHANVIVAGDQAYVAVVLTNGQKGEVENKLKKKISDKVRSADKTIDNVFVSANPDFVERMQGYGDRIQNGDPVAGFFDEFGQMVQRVFPNAE</sequence>
<keyword evidence="4" id="KW-1185">Reference proteome</keyword>
<dbReference type="Proteomes" id="UP000006867">
    <property type="component" value="Chromosome"/>
</dbReference>
<accession>A0ABN3Z653</accession>
<dbReference type="InterPro" id="IPR014247">
    <property type="entry name" value="Spore_lipoprot_YhcN/YlaJ"/>
</dbReference>
<evidence type="ECO:0000313" key="3">
    <source>
        <dbReference type="EMBL" id="ADP31391.1"/>
    </source>
</evidence>
<feature type="region of interest" description="Disordered" evidence="1">
    <location>
        <begin position="28"/>
        <end position="82"/>
    </location>
</feature>
<dbReference type="RefSeq" id="WP_004430017.1">
    <property type="nucleotide sequence ID" value="NC_014639.1"/>
</dbReference>
<dbReference type="EMBL" id="CP002207">
    <property type="protein sequence ID" value="ADP31391.1"/>
    <property type="molecule type" value="Genomic_DNA"/>
</dbReference>
<keyword evidence="3" id="KW-0449">Lipoprotein</keyword>
<dbReference type="NCBIfam" id="TIGR02898">
    <property type="entry name" value="spore_YhcN_YlaJ"/>
    <property type="match status" value="1"/>
</dbReference>
<reference evidence="3 4" key="1">
    <citation type="journal article" date="2011" name="Front. Microbiol.">
        <title>Genomic signatures of strain selection and enhancement in Bacillus atrophaeus var. globigii, a historical biowarfare simulant.</title>
        <authorList>
            <person name="Gibbons H.S."/>
            <person name="Broomall S.M."/>
            <person name="McNew L.A."/>
            <person name="Daligault H."/>
            <person name="Chapman C."/>
            <person name="Bruce D."/>
            <person name="Karavis M."/>
            <person name="Krepps M."/>
            <person name="McGregor P.A."/>
            <person name="Hong C."/>
            <person name="Park K.H."/>
            <person name="Akmal A."/>
            <person name="Feldman A."/>
            <person name="Lin J.S."/>
            <person name="Chang W.E."/>
            <person name="Higgs B.W."/>
            <person name="Demirev P."/>
            <person name="Lindquist J."/>
            <person name="Liem A."/>
            <person name="Fochler E."/>
            <person name="Read T.D."/>
            <person name="Tapia R."/>
            <person name="Johnson S."/>
            <person name="Bishop-Lilly K.A."/>
            <person name="Detter C."/>
            <person name="Han C."/>
            <person name="Sozhamannan S."/>
            <person name="Rosenzweig C.N."/>
            <person name="Skowronski E.W."/>
        </authorList>
    </citation>
    <scope>NUCLEOTIDE SEQUENCE [LARGE SCALE GENOMIC DNA]</scope>
    <source>
        <strain evidence="3 4">1942</strain>
    </source>
</reference>